<evidence type="ECO:0000313" key="1">
    <source>
        <dbReference type="EMBL" id="RFZ46923.1"/>
    </source>
</evidence>
<protein>
    <submittedName>
        <fullName evidence="1">Uncharacterized protein</fullName>
    </submittedName>
</protein>
<comment type="caution">
    <text evidence="1">The sequence shown here is derived from an EMBL/GenBank/DDBJ whole genome shotgun (WGS) entry which is preliminary data.</text>
</comment>
<dbReference type="Proteomes" id="UP000257451">
    <property type="component" value="Unassembled WGS sequence"/>
</dbReference>
<reference evidence="1 2" key="1">
    <citation type="journal article" date="2018" name="Sci. Rep.">
        <title>Extensive genomic diversity among Mycobacterium marinum strains revealed by whole genome sequencing.</title>
        <authorList>
            <person name="Das S."/>
            <person name="Pettersson B.M."/>
            <person name="Behra P.R."/>
            <person name="Mallick A."/>
            <person name="Cheramie M."/>
            <person name="Ramesh M."/>
            <person name="Shirreff L."/>
            <person name="DuCote T."/>
            <person name="Dasgupta S."/>
            <person name="Ennis D.G."/>
            <person name="Kirsebom L.A."/>
        </authorList>
    </citation>
    <scope>NUCLEOTIDE SEQUENCE [LARGE SCALE GENOMIC DNA]</scope>
    <source>
        <strain evidence="1 2">Davis1</strain>
    </source>
</reference>
<accession>A0A2Z5Y7R7</accession>
<dbReference type="AlphaFoldDB" id="A0A2Z5Y7R7"/>
<organism evidence="1 2">
    <name type="scientific">Mycobacterium marinum</name>
    <dbReference type="NCBI Taxonomy" id="1781"/>
    <lineage>
        <taxon>Bacteria</taxon>
        <taxon>Bacillati</taxon>
        <taxon>Actinomycetota</taxon>
        <taxon>Actinomycetes</taxon>
        <taxon>Mycobacteriales</taxon>
        <taxon>Mycobacteriaceae</taxon>
        <taxon>Mycobacterium</taxon>
        <taxon>Mycobacterium ulcerans group</taxon>
    </lineage>
</organism>
<gene>
    <name evidence="1" type="ORF">DAVIS_00467</name>
</gene>
<sequence length="130" mass="14482">MTSCDVWSVHRMQSHAEMPSIDTAQLCGVREVRITKAAAYLHFDDVDITIKVVAPPRAGAAVLETVWDVTAREPGPGLGTWWGSWRRFLPAGQDQPERRVAEEIRDAVDRIRQMLDAHAQQVSHRGGGRA</sequence>
<name>A0A2Z5Y7R7_MYCMR</name>
<evidence type="ECO:0000313" key="2">
    <source>
        <dbReference type="Proteomes" id="UP000257451"/>
    </source>
</evidence>
<dbReference type="EMBL" id="PEDF01000017">
    <property type="protein sequence ID" value="RFZ46923.1"/>
    <property type="molecule type" value="Genomic_DNA"/>
</dbReference>
<proteinExistence type="predicted"/>